<organism evidence="5 6">
    <name type="scientific">Gillisia hiemivivida</name>
    <dbReference type="NCBI Taxonomy" id="291190"/>
    <lineage>
        <taxon>Bacteria</taxon>
        <taxon>Pseudomonadati</taxon>
        <taxon>Bacteroidota</taxon>
        <taxon>Flavobacteriia</taxon>
        <taxon>Flavobacteriales</taxon>
        <taxon>Flavobacteriaceae</taxon>
        <taxon>Gillisia</taxon>
    </lineage>
</organism>
<keyword evidence="3" id="KW-0560">Oxidoreductase</keyword>
<comment type="caution">
    <text evidence="5">The sequence shown here is derived from an EMBL/GenBank/DDBJ whole genome shotgun (WGS) entry which is preliminary data.</text>
</comment>
<proteinExistence type="inferred from homology"/>
<dbReference type="GO" id="GO:0016491">
    <property type="term" value="F:oxidoreductase activity"/>
    <property type="evidence" value="ECO:0007669"/>
    <property type="project" value="UniProtKB-KW"/>
</dbReference>
<evidence type="ECO:0000256" key="1">
    <source>
        <dbReference type="ARBA" id="ARBA00006484"/>
    </source>
</evidence>
<evidence type="ECO:0000256" key="4">
    <source>
        <dbReference type="SAM" id="Coils"/>
    </source>
</evidence>
<name>A0A5C6ZUU8_9FLAO</name>
<dbReference type="EMBL" id="VORY01000007">
    <property type="protein sequence ID" value="TXD93974.1"/>
    <property type="molecule type" value="Genomic_DNA"/>
</dbReference>
<dbReference type="PANTHER" id="PTHR43391:SF14">
    <property type="entry name" value="DEHYDROGENASE_REDUCTASE SDR FAMILY PROTEIN 7-LIKE"/>
    <property type="match status" value="1"/>
</dbReference>
<dbReference type="PANTHER" id="PTHR43391">
    <property type="entry name" value="RETINOL DEHYDROGENASE-RELATED"/>
    <property type="match status" value="1"/>
</dbReference>
<reference evidence="5 6" key="1">
    <citation type="submission" date="2019-08" db="EMBL/GenBank/DDBJ databases">
        <title>Genome sequence of Gillisia hiemivivida IC154 (type strain).</title>
        <authorList>
            <person name="Bowman J.P."/>
        </authorList>
    </citation>
    <scope>NUCLEOTIDE SEQUENCE [LARGE SCALE GENOMIC DNA]</scope>
    <source>
        <strain evidence="5 6">IC154</strain>
    </source>
</reference>
<keyword evidence="2" id="KW-0521">NADP</keyword>
<dbReference type="InterPro" id="IPR036291">
    <property type="entry name" value="NAD(P)-bd_dom_sf"/>
</dbReference>
<keyword evidence="4" id="KW-0175">Coiled coil</keyword>
<keyword evidence="6" id="KW-1185">Reference proteome</keyword>
<protein>
    <submittedName>
        <fullName evidence="5">SDR family oxidoreductase</fullName>
    </submittedName>
</protein>
<dbReference type="SUPFAM" id="SSF51735">
    <property type="entry name" value="NAD(P)-binding Rossmann-fold domains"/>
    <property type="match status" value="1"/>
</dbReference>
<dbReference type="InterPro" id="IPR002347">
    <property type="entry name" value="SDR_fam"/>
</dbReference>
<evidence type="ECO:0000313" key="5">
    <source>
        <dbReference type="EMBL" id="TXD93974.1"/>
    </source>
</evidence>
<evidence type="ECO:0000256" key="3">
    <source>
        <dbReference type="ARBA" id="ARBA00023002"/>
    </source>
</evidence>
<dbReference type="Pfam" id="PF00106">
    <property type="entry name" value="adh_short"/>
    <property type="match status" value="1"/>
</dbReference>
<dbReference type="OrthoDB" id="822355at2"/>
<feature type="coiled-coil region" evidence="4">
    <location>
        <begin position="12"/>
        <end position="39"/>
    </location>
</feature>
<dbReference type="AlphaFoldDB" id="A0A5C6ZUU8"/>
<evidence type="ECO:0000313" key="6">
    <source>
        <dbReference type="Proteomes" id="UP000321367"/>
    </source>
</evidence>
<sequence length="181" mass="20430">MGNSVCPQGCSRSRFGKRKERLEELVKEIEEQDQNALAVTCDVTKEQEVEQAVKKIIAYFNRLAIAIANAGFGVGGKIESNSSVDWRRQLDVNVVGLTSTIKHSLPYLRKSGGRMVLMGSVTAMISSPQGAPLCRFEPVNRIQKEQLFRLNRTNKQLKLRHLKLRVLCFLLLFFQVGKPRL</sequence>
<dbReference type="Proteomes" id="UP000321367">
    <property type="component" value="Unassembled WGS sequence"/>
</dbReference>
<accession>A0A5C6ZUU8</accession>
<comment type="similarity">
    <text evidence="1">Belongs to the short-chain dehydrogenases/reductases (SDR) family.</text>
</comment>
<dbReference type="Gene3D" id="3.40.50.720">
    <property type="entry name" value="NAD(P)-binding Rossmann-like Domain"/>
    <property type="match status" value="1"/>
</dbReference>
<gene>
    <name evidence="5" type="ORF">ES724_08540</name>
</gene>
<dbReference type="CDD" id="cd05233">
    <property type="entry name" value="SDR_c"/>
    <property type="match status" value="1"/>
</dbReference>
<evidence type="ECO:0000256" key="2">
    <source>
        <dbReference type="ARBA" id="ARBA00022857"/>
    </source>
</evidence>